<dbReference type="InterPro" id="IPR051829">
    <property type="entry name" value="Multiheme_Cytochr_ET"/>
</dbReference>
<evidence type="ECO:0000313" key="10">
    <source>
        <dbReference type="Proteomes" id="UP000425960"/>
    </source>
</evidence>
<evidence type="ECO:0000259" key="8">
    <source>
        <dbReference type="Pfam" id="PF02085"/>
    </source>
</evidence>
<name>A0A5K7ZY37_9BACT</name>
<evidence type="ECO:0000313" key="9">
    <source>
        <dbReference type="EMBL" id="BBO85172.1"/>
    </source>
</evidence>
<dbReference type="InterPro" id="IPR024673">
    <property type="entry name" value="Octahem_Cyt_c"/>
</dbReference>
<evidence type="ECO:0000256" key="4">
    <source>
        <dbReference type="ARBA" id="ARBA00022729"/>
    </source>
</evidence>
<dbReference type="Proteomes" id="UP000425960">
    <property type="component" value="Chromosome"/>
</dbReference>
<keyword evidence="1" id="KW-0813">Transport</keyword>
<dbReference type="InterPro" id="IPR036280">
    <property type="entry name" value="Multihaem_cyt_sf"/>
</dbReference>
<dbReference type="GO" id="GO:0009055">
    <property type="term" value="F:electron transfer activity"/>
    <property type="evidence" value="ECO:0007669"/>
    <property type="project" value="InterPro"/>
</dbReference>
<dbReference type="GO" id="GO:0046872">
    <property type="term" value="F:metal ion binding"/>
    <property type="evidence" value="ECO:0007669"/>
    <property type="project" value="UniProtKB-KW"/>
</dbReference>
<keyword evidence="2" id="KW-0349">Heme</keyword>
<feature type="domain" description="Class III cytochrome C" evidence="8">
    <location>
        <begin position="104"/>
        <end position="186"/>
    </location>
</feature>
<dbReference type="NCBIfam" id="TIGR04315">
    <property type="entry name" value="octaheme_Shew"/>
    <property type="match status" value="1"/>
</dbReference>
<proteinExistence type="predicted"/>
<dbReference type="PANTHER" id="PTHR35038">
    <property type="entry name" value="DISSIMILATORY SULFITE REDUCTASE SIRA"/>
    <property type="match status" value="1"/>
</dbReference>
<dbReference type="GO" id="GO:0020037">
    <property type="term" value="F:heme binding"/>
    <property type="evidence" value="ECO:0007669"/>
    <property type="project" value="InterPro"/>
</dbReference>
<dbReference type="GO" id="GO:0016491">
    <property type="term" value="F:oxidoreductase activity"/>
    <property type="evidence" value="ECO:0007669"/>
    <property type="project" value="TreeGrafter"/>
</dbReference>
<evidence type="ECO:0000256" key="7">
    <source>
        <dbReference type="SAM" id="SignalP"/>
    </source>
</evidence>
<evidence type="ECO:0000256" key="3">
    <source>
        <dbReference type="ARBA" id="ARBA00022723"/>
    </source>
</evidence>
<protein>
    <recommendedName>
        <fullName evidence="8">Class III cytochrome C domain-containing protein</fullName>
    </recommendedName>
</protein>
<dbReference type="Pfam" id="PF02085">
    <property type="entry name" value="Cytochrom_CIII"/>
    <property type="match status" value="1"/>
</dbReference>
<dbReference type="RefSeq" id="WP_155324863.1">
    <property type="nucleotide sequence ID" value="NZ_AP021876.1"/>
</dbReference>
<dbReference type="InterPro" id="IPR020942">
    <property type="entry name" value="Cyt_c_III_dom"/>
</dbReference>
<dbReference type="Pfam" id="PF11783">
    <property type="entry name" value="Cytochrome_cB"/>
    <property type="match status" value="1"/>
</dbReference>
<reference evidence="9 10" key="1">
    <citation type="submission" date="2019-11" db="EMBL/GenBank/DDBJ databases">
        <title>Comparative genomics of hydrocarbon-degrading Desulfosarcina strains.</title>
        <authorList>
            <person name="Watanabe M."/>
            <person name="Kojima H."/>
            <person name="Fukui M."/>
        </authorList>
    </citation>
    <scope>NUCLEOTIDE SEQUENCE [LARGE SCALE GENOMIC DNA]</scope>
    <source>
        <strain evidence="9 10">28bB2T</strain>
    </source>
</reference>
<keyword evidence="4 7" id="KW-0732">Signal</keyword>
<gene>
    <name evidence="9" type="ORF">DSCO28_57380</name>
</gene>
<dbReference type="CDD" id="cd08168">
    <property type="entry name" value="Cytochrom_C3"/>
    <property type="match status" value="2"/>
</dbReference>
<evidence type="ECO:0000256" key="2">
    <source>
        <dbReference type="ARBA" id="ARBA00022617"/>
    </source>
</evidence>
<dbReference type="SUPFAM" id="SSF48695">
    <property type="entry name" value="Multiheme cytochromes"/>
    <property type="match status" value="2"/>
</dbReference>
<dbReference type="PANTHER" id="PTHR35038:SF5">
    <property type="entry name" value="CYTOCHROME C-TYPE PROTEIN NRFB"/>
    <property type="match status" value="1"/>
</dbReference>
<feature type="chain" id="PRO_5024456496" description="Class III cytochrome C domain-containing protein" evidence="7">
    <location>
        <begin position="28"/>
        <end position="692"/>
    </location>
</feature>
<dbReference type="Gene3D" id="1.10.1130.10">
    <property type="entry name" value="Flavocytochrome C3, Chain A"/>
    <property type="match status" value="1"/>
</dbReference>
<dbReference type="EMBL" id="AP021876">
    <property type="protein sequence ID" value="BBO85172.1"/>
    <property type="molecule type" value="Genomic_DNA"/>
</dbReference>
<organism evidence="9 10">
    <name type="scientific">Desulfosarcina ovata subsp. sediminis</name>
    <dbReference type="NCBI Taxonomy" id="885957"/>
    <lineage>
        <taxon>Bacteria</taxon>
        <taxon>Pseudomonadati</taxon>
        <taxon>Thermodesulfobacteriota</taxon>
        <taxon>Desulfobacteria</taxon>
        <taxon>Desulfobacterales</taxon>
        <taxon>Desulfosarcinaceae</taxon>
        <taxon>Desulfosarcina</taxon>
    </lineage>
</organism>
<evidence type="ECO:0000256" key="1">
    <source>
        <dbReference type="ARBA" id="ARBA00022448"/>
    </source>
</evidence>
<keyword evidence="6" id="KW-0408">Iron</keyword>
<feature type="signal peptide" evidence="7">
    <location>
        <begin position="1"/>
        <end position="27"/>
    </location>
</feature>
<keyword evidence="5" id="KW-0249">Electron transport</keyword>
<dbReference type="AlphaFoldDB" id="A0A5K7ZY37"/>
<keyword evidence="3" id="KW-0479">Metal-binding</keyword>
<sequence>MSITGPVHRLFLTIVLTGLCFIVPVQAAAPLTETPPPAAATQWIAPDQEAAKKRAAEVVPFVEGVRDECRLCRQQRLRDQGLGVKDQSESYFLLDSPIIRQTEDHYGPVRFMHSKHAVETKDCALCHHHRPLDESASETVRCSACHQQPFQKGHPERLGLKAAYHQQCMGCHREMDKGPIDCAGCHRKNVPDHKEKIQLAENPEPSQVTAECLRCHQQAGEDMLKSAHWLWKGPSPYTMNHRKEVELGKATLATNNFCIGLASNEPRCTSCHAGYGWKDDTFDFTDMTKIDCLVCHDTTGTYKKTPTAAGMPDPSVDLVAVAKNVGPTSRKTCGDCHFNGGGGEAVKHADLSRQLLKPPRNCDIHMGGYDFQCSECHRTRNHKIAGRSSSVPVVEGSMSCTGCHSNTPHYGDDLLDHHLNKHCDNISCNTCHAPLYAKCKPTKVFWDWSKSGDKARKVVKDKYGMDDYLWKKGEFIWKESAKPVYAWYGGFMKRVLLGDPLDRSLPEINITEPVGSINDPNSKISPFKIMKGTQAVDAEYDYLLVPHLYPRDKNDKTAYWKNRDWQKAFADGMKAADMKYSGKYEWVRTNMYWGVEHEVMPADMALSCVQCHASLKGERTCDRCHQDNRDVDFKSIAHKGTDFSYMASMGRDVSHLVGSTDYIDFKSLGYKGDPIIYGGRFKKLPMGYKARE</sequence>
<evidence type="ECO:0000256" key="5">
    <source>
        <dbReference type="ARBA" id="ARBA00022982"/>
    </source>
</evidence>
<evidence type="ECO:0000256" key="6">
    <source>
        <dbReference type="ARBA" id="ARBA00023004"/>
    </source>
</evidence>
<accession>A0A5K7ZY37</accession>
<dbReference type="KEGG" id="dov:DSCO28_57380"/>
<dbReference type="Gene3D" id="3.90.10.10">
    <property type="entry name" value="Cytochrome C3"/>
    <property type="match status" value="1"/>
</dbReference>